<dbReference type="GO" id="GO:0003824">
    <property type="term" value="F:catalytic activity"/>
    <property type="evidence" value="ECO:0007669"/>
    <property type="project" value="InterPro"/>
</dbReference>
<sequence>MPDWQLTCYYGFPERSRRREAWDFIRYLAGRSQIPWCIIGDFNDMLYATDKDGKCDHPQYLMNGFSLAIEDTNLVEVPLTGGKFTWEKGKGTSNWVRERLDRAFANDDWWHLFPLCKLTVHHTICSDHEPIVLDLCNVQVTKKQFRFKFENTWLREPEFHNEVKEHWESLPRSSLLPKLISISSFMAKWGRNFFHKFREKICKQKEVLNVLVDKVDEDGVKRYFLERDKLNVLLLNEEVYWNLEA</sequence>
<keyword evidence="3" id="KW-1185">Reference proteome</keyword>
<dbReference type="PANTHER" id="PTHR33710">
    <property type="entry name" value="BNAC02G09200D PROTEIN"/>
    <property type="match status" value="1"/>
</dbReference>
<dbReference type="Gene3D" id="3.60.10.10">
    <property type="entry name" value="Endonuclease/exonuclease/phosphatase"/>
    <property type="match status" value="1"/>
</dbReference>
<name>A0AAF0W0L3_DAUCS</name>
<feature type="domain" description="Endonuclease/exonuclease/phosphatase" evidence="1">
    <location>
        <begin position="9"/>
        <end position="128"/>
    </location>
</feature>
<organism evidence="2 3">
    <name type="scientific">Daucus carota subsp. sativus</name>
    <name type="common">Carrot</name>
    <dbReference type="NCBI Taxonomy" id="79200"/>
    <lineage>
        <taxon>Eukaryota</taxon>
        <taxon>Viridiplantae</taxon>
        <taxon>Streptophyta</taxon>
        <taxon>Embryophyta</taxon>
        <taxon>Tracheophyta</taxon>
        <taxon>Spermatophyta</taxon>
        <taxon>Magnoliopsida</taxon>
        <taxon>eudicotyledons</taxon>
        <taxon>Gunneridae</taxon>
        <taxon>Pentapetalae</taxon>
        <taxon>asterids</taxon>
        <taxon>campanulids</taxon>
        <taxon>Apiales</taxon>
        <taxon>Apiaceae</taxon>
        <taxon>Apioideae</taxon>
        <taxon>Scandiceae</taxon>
        <taxon>Daucinae</taxon>
        <taxon>Daucus</taxon>
        <taxon>Daucus sect. Daucus</taxon>
    </lineage>
</organism>
<dbReference type="SUPFAM" id="SSF56219">
    <property type="entry name" value="DNase I-like"/>
    <property type="match status" value="1"/>
</dbReference>
<evidence type="ECO:0000313" key="3">
    <source>
        <dbReference type="Proteomes" id="UP000077755"/>
    </source>
</evidence>
<dbReference type="InterPro" id="IPR005135">
    <property type="entry name" value="Endo/exonuclease/phosphatase"/>
</dbReference>
<dbReference type="EMBL" id="CP093343">
    <property type="protein sequence ID" value="WOG81199.1"/>
    <property type="molecule type" value="Genomic_DNA"/>
</dbReference>
<dbReference type="Proteomes" id="UP000077755">
    <property type="component" value="Chromosome 1"/>
</dbReference>
<reference evidence="2" key="1">
    <citation type="journal article" date="2016" name="Nat. Genet.">
        <title>A high-quality carrot genome assembly provides new insights into carotenoid accumulation and asterid genome evolution.</title>
        <authorList>
            <person name="Iorizzo M."/>
            <person name="Ellison S."/>
            <person name="Senalik D."/>
            <person name="Zeng P."/>
            <person name="Satapoomin P."/>
            <person name="Huang J."/>
            <person name="Bowman M."/>
            <person name="Iovene M."/>
            <person name="Sanseverino W."/>
            <person name="Cavagnaro P."/>
            <person name="Yildiz M."/>
            <person name="Macko-Podgorni A."/>
            <person name="Moranska E."/>
            <person name="Grzebelus E."/>
            <person name="Grzebelus D."/>
            <person name="Ashrafi H."/>
            <person name="Zheng Z."/>
            <person name="Cheng S."/>
            <person name="Spooner D."/>
            <person name="Van Deynze A."/>
            <person name="Simon P."/>
        </authorList>
    </citation>
    <scope>NUCLEOTIDE SEQUENCE</scope>
    <source>
        <tissue evidence="2">Leaf</tissue>
    </source>
</reference>
<gene>
    <name evidence="2" type="ORF">DCAR_0100344</name>
</gene>
<proteinExistence type="predicted"/>
<dbReference type="AlphaFoldDB" id="A0AAF0W0L3"/>
<dbReference type="PANTHER" id="PTHR33710:SF71">
    <property type="entry name" value="ENDONUCLEASE_EXONUCLEASE_PHOSPHATASE DOMAIN-CONTAINING PROTEIN"/>
    <property type="match status" value="1"/>
</dbReference>
<dbReference type="Pfam" id="PF03372">
    <property type="entry name" value="Exo_endo_phos"/>
    <property type="match status" value="1"/>
</dbReference>
<reference evidence="2" key="2">
    <citation type="submission" date="2022-03" db="EMBL/GenBank/DDBJ databases">
        <title>Draft title - Genomic analysis of global carrot germplasm unveils the trajectory of domestication and the origin of high carotenoid orange carrot.</title>
        <authorList>
            <person name="Iorizzo M."/>
            <person name="Ellison S."/>
            <person name="Senalik D."/>
            <person name="Macko-Podgorni A."/>
            <person name="Grzebelus D."/>
            <person name="Bostan H."/>
            <person name="Rolling W."/>
            <person name="Curaba J."/>
            <person name="Simon P."/>
        </authorList>
    </citation>
    <scope>NUCLEOTIDE SEQUENCE</scope>
    <source>
        <tissue evidence="2">Leaf</tissue>
    </source>
</reference>
<accession>A0AAF0W0L3</accession>
<protein>
    <recommendedName>
        <fullName evidence="1">Endonuclease/exonuclease/phosphatase domain-containing protein</fullName>
    </recommendedName>
</protein>
<dbReference type="InterPro" id="IPR036691">
    <property type="entry name" value="Endo/exonu/phosph_ase_sf"/>
</dbReference>
<evidence type="ECO:0000259" key="1">
    <source>
        <dbReference type="Pfam" id="PF03372"/>
    </source>
</evidence>
<evidence type="ECO:0000313" key="2">
    <source>
        <dbReference type="EMBL" id="WOG81199.1"/>
    </source>
</evidence>